<organism evidence="3 4">
    <name type="scientific">Onychostoma macrolepis</name>
    <dbReference type="NCBI Taxonomy" id="369639"/>
    <lineage>
        <taxon>Eukaryota</taxon>
        <taxon>Metazoa</taxon>
        <taxon>Chordata</taxon>
        <taxon>Craniata</taxon>
        <taxon>Vertebrata</taxon>
        <taxon>Euteleostomi</taxon>
        <taxon>Actinopterygii</taxon>
        <taxon>Neopterygii</taxon>
        <taxon>Teleostei</taxon>
        <taxon>Ostariophysi</taxon>
        <taxon>Cypriniformes</taxon>
        <taxon>Cyprinidae</taxon>
        <taxon>Acrossocheilinae</taxon>
        <taxon>Onychostoma</taxon>
    </lineage>
</organism>
<proteinExistence type="predicted"/>
<sequence length="200" mass="22628">MNRSTFLLFSITTMNAVNAVQLLILVWTFTAVCQADKHINLSCENVTGSVGKEVNLTCSVSLLKADCCIEMYKFQYPERFNDPAICKKVPPESCEQRNSFTCRYTPTTAMTEQFRFFVQTTCGAERTEFTMDISESSKNQEKSGSMDAVITPVVGLSVIIIFIIILMTIICKKKSFGFQKRMFPCIKHDDDNSNYPEDVI</sequence>
<gene>
    <name evidence="3" type="ORF">G5714_012292</name>
</gene>
<keyword evidence="4" id="KW-1185">Reference proteome</keyword>
<evidence type="ECO:0000313" key="3">
    <source>
        <dbReference type="EMBL" id="KAF4106302.1"/>
    </source>
</evidence>
<dbReference type="Proteomes" id="UP000579812">
    <property type="component" value="Unassembled WGS sequence"/>
</dbReference>
<name>A0A7J6CKM6_9TELE</name>
<protein>
    <submittedName>
        <fullName evidence="3">Uncharacterized protein</fullName>
    </submittedName>
</protein>
<reference evidence="3 4" key="1">
    <citation type="submission" date="2020-04" db="EMBL/GenBank/DDBJ databases">
        <title>Chromosome-level genome assembly of a cyprinid fish Onychostoma macrolepis by integration of Nanopore Sequencing, Bionano and Hi-C technology.</title>
        <authorList>
            <person name="Wang D."/>
        </authorList>
    </citation>
    <scope>NUCLEOTIDE SEQUENCE [LARGE SCALE GENOMIC DNA]</scope>
    <source>
        <strain evidence="3">SWU-2019</strain>
        <tissue evidence="3">Muscle</tissue>
    </source>
</reference>
<dbReference type="OrthoDB" id="8937644at2759"/>
<keyword evidence="1" id="KW-1133">Transmembrane helix</keyword>
<keyword evidence="1" id="KW-0472">Membrane</keyword>
<keyword evidence="2" id="KW-0732">Signal</keyword>
<accession>A0A7J6CKM6</accession>
<evidence type="ECO:0000313" key="4">
    <source>
        <dbReference type="Proteomes" id="UP000579812"/>
    </source>
</evidence>
<evidence type="ECO:0000256" key="2">
    <source>
        <dbReference type="SAM" id="SignalP"/>
    </source>
</evidence>
<feature type="signal peptide" evidence="2">
    <location>
        <begin position="1"/>
        <end position="35"/>
    </location>
</feature>
<feature type="chain" id="PRO_5029727063" evidence="2">
    <location>
        <begin position="36"/>
        <end position="200"/>
    </location>
</feature>
<dbReference type="AlphaFoldDB" id="A0A7J6CKM6"/>
<comment type="caution">
    <text evidence="3">The sequence shown here is derived from an EMBL/GenBank/DDBJ whole genome shotgun (WGS) entry which is preliminary data.</text>
</comment>
<evidence type="ECO:0000256" key="1">
    <source>
        <dbReference type="SAM" id="Phobius"/>
    </source>
</evidence>
<dbReference type="EMBL" id="JAAMOB010000012">
    <property type="protein sequence ID" value="KAF4106302.1"/>
    <property type="molecule type" value="Genomic_DNA"/>
</dbReference>
<keyword evidence="1" id="KW-0812">Transmembrane</keyword>
<feature type="transmembrane region" description="Helical" evidence="1">
    <location>
        <begin position="149"/>
        <end position="171"/>
    </location>
</feature>